<name>A0A7W7N311_9CAUL</name>
<proteinExistence type="predicted"/>
<dbReference type="RefSeq" id="WP_184268854.1">
    <property type="nucleotide sequence ID" value="NZ_JACHKY010000002.1"/>
</dbReference>
<evidence type="ECO:0000313" key="2">
    <source>
        <dbReference type="Proteomes" id="UP000539957"/>
    </source>
</evidence>
<organism evidence="1 2">
    <name type="scientific">Brevundimonas bullata</name>
    <dbReference type="NCBI Taxonomy" id="13160"/>
    <lineage>
        <taxon>Bacteria</taxon>
        <taxon>Pseudomonadati</taxon>
        <taxon>Pseudomonadota</taxon>
        <taxon>Alphaproteobacteria</taxon>
        <taxon>Caulobacterales</taxon>
        <taxon>Caulobacteraceae</taxon>
        <taxon>Brevundimonas</taxon>
    </lineage>
</organism>
<reference evidence="1 2" key="1">
    <citation type="submission" date="2020-08" db="EMBL/GenBank/DDBJ databases">
        <title>Functional genomics of gut bacteria from endangered species of beetles.</title>
        <authorList>
            <person name="Carlos-Shanley C."/>
        </authorList>
    </citation>
    <scope>NUCLEOTIDE SEQUENCE [LARGE SCALE GENOMIC DNA]</scope>
    <source>
        <strain evidence="1 2">S00123</strain>
    </source>
</reference>
<comment type="caution">
    <text evidence="1">The sequence shown here is derived from an EMBL/GenBank/DDBJ whole genome shotgun (WGS) entry which is preliminary data.</text>
</comment>
<accession>A0A7W7N311</accession>
<gene>
    <name evidence="1" type="ORF">HNP32_001639</name>
</gene>
<keyword evidence="2" id="KW-1185">Reference proteome</keyword>
<protein>
    <submittedName>
        <fullName evidence="1">Uncharacterized protein</fullName>
    </submittedName>
</protein>
<dbReference type="EMBL" id="JACHKY010000002">
    <property type="protein sequence ID" value="MBB4797915.1"/>
    <property type="molecule type" value="Genomic_DNA"/>
</dbReference>
<evidence type="ECO:0000313" key="1">
    <source>
        <dbReference type="EMBL" id="MBB4797915.1"/>
    </source>
</evidence>
<dbReference type="Proteomes" id="UP000539957">
    <property type="component" value="Unassembled WGS sequence"/>
</dbReference>
<dbReference type="AlphaFoldDB" id="A0A7W7N311"/>
<sequence length="306" mass="32811">MGGVFPAGLMGLAMLASLPEQGPSGSVNNGQATELEDIVVQGRRIDERVRGFIDEVVAAPAGRGPARWRDNICVGVANLRGDAAQYLADRVSEVALDIGLEPGEPGCQPNVLIIGTDDGAGMARGLVAARRSVFWPGGSGMSRSRSALEAFQTNDHAIRWWHISLPVDSQTGALAVRLPGEAPPTVARTTSGRLRTTIRNDLGRVIIILDVTKIDGLDLRQIADYAAMVAFSQVDPDADTQDYDSILSLFGRPQTTPHLTEWDMTYLKALYKAELNQSAANQQAGEIQGLMARAQKRAQETAPEPD</sequence>